<name>A0A6A5TZB3_9PLEO</name>
<dbReference type="EMBL" id="ML976989">
    <property type="protein sequence ID" value="KAF1957400.1"/>
    <property type="molecule type" value="Genomic_DNA"/>
</dbReference>
<proteinExistence type="predicted"/>
<evidence type="ECO:0000313" key="3">
    <source>
        <dbReference type="Proteomes" id="UP000800035"/>
    </source>
</evidence>
<gene>
    <name evidence="2" type="ORF">CC80DRAFT_491516</name>
</gene>
<organism evidence="2 3">
    <name type="scientific">Byssothecium circinans</name>
    <dbReference type="NCBI Taxonomy" id="147558"/>
    <lineage>
        <taxon>Eukaryota</taxon>
        <taxon>Fungi</taxon>
        <taxon>Dikarya</taxon>
        <taxon>Ascomycota</taxon>
        <taxon>Pezizomycotina</taxon>
        <taxon>Dothideomycetes</taxon>
        <taxon>Pleosporomycetidae</taxon>
        <taxon>Pleosporales</taxon>
        <taxon>Massarineae</taxon>
        <taxon>Massarinaceae</taxon>
        <taxon>Byssothecium</taxon>
    </lineage>
</organism>
<feature type="signal peptide" evidence="1">
    <location>
        <begin position="1"/>
        <end position="16"/>
    </location>
</feature>
<keyword evidence="3" id="KW-1185">Reference proteome</keyword>
<protein>
    <submittedName>
        <fullName evidence="2">Uncharacterized protein</fullName>
    </submittedName>
</protein>
<feature type="chain" id="PRO_5025489081" evidence="1">
    <location>
        <begin position="17"/>
        <end position="150"/>
    </location>
</feature>
<evidence type="ECO:0000313" key="2">
    <source>
        <dbReference type="EMBL" id="KAF1957400.1"/>
    </source>
</evidence>
<dbReference type="AlphaFoldDB" id="A0A6A5TZB3"/>
<dbReference type="Proteomes" id="UP000800035">
    <property type="component" value="Unassembled WGS sequence"/>
</dbReference>
<reference evidence="2" key="1">
    <citation type="journal article" date="2020" name="Stud. Mycol.">
        <title>101 Dothideomycetes genomes: a test case for predicting lifestyles and emergence of pathogens.</title>
        <authorList>
            <person name="Haridas S."/>
            <person name="Albert R."/>
            <person name="Binder M."/>
            <person name="Bloem J."/>
            <person name="Labutti K."/>
            <person name="Salamov A."/>
            <person name="Andreopoulos B."/>
            <person name="Baker S."/>
            <person name="Barry K."/>
            <person name="Bills G."/>
            <person name="Bluhm B."/>
            <person name="Cannon C."/>
            <person name="Castanera R."/>
            <person name="Culley D."/>
            <person name="Daum C."/>
            <person name="Ezra D."/>
            <person name="Gonzalez J."/>
            <person name="Henrissat B."/>
            <person name="Kuo A."/>
            <person name="Liang C."/>
            <person name="Lipzen A."/>
            <person name="Lutzoni F."/>
            <person name="Magnuson J."/>
            <person name="Mondo S."/>
            <person name="Nolan M."/>
            <person name="Ohm R."/>
            <person name="Pangilinan J."/>
            <person name="Park H.-J."/>
            <person name="Ramirez L."/>
            <person name="Alfaro M."/>
            <person name="Sun H."/>
            <person name="Tritt A."/>
            <person name="Yoshinaga Y."/>
            <person name="Zwiers L.-H."/>
            <person name="Turgeon B."/>
            <person name="Goodwin S."/>
            <person name="Spatafora J."/>
            <person name="Crous P."/>
            <person name="Grigoriev I."/>
        </authorList>
    </citation>
    <scope>NUCLEOTIDE SEQUENCE</scope>
    <source>
        <strain evidence="2">CBS 675.92</strain>
    </source>
</reference>
<evidence type="ECO:0000256" key="1">
    <source>
        <dbReference type="SAM" id="SignalP"/>
    </source>
</evidence>
<keyword evidence="1" id="KW-0732">Signal</keyword>
<sequence length="150" mass="17403">MDILMKLLVMIMVWYSQQNMKTKENERVRTTRWHIHLGGGSFFARRDLRSPHLALCASQVNRLKPRLPSRSRTSSHCTKLSHAIACSPSTIPTAKRAPRKTTREPPCRLMLVWHFDFELTKGGSRADLYSRVQPPLSVLLTIWYLYNLQV</sequence>
<accession>A0A6A5TZB3</accession>